<reference evidence="1 2" key="1">
    <citation type="submission" date="2020-04" db="EMBL/GenBank/DDBJ databases">
        <title>Perkinsus olseni comparative genomics.</title>
        <authorList>
            <person name="Bogema D.R."/>
        </authorList>
    </citation>
    <scope>NUCLEOTIDE SEQUENCE [LARGE SCALE GENOMIC DNA]</scope>
    <source>
        <strain evidence="1 2">ATCC PRA-207</strain>
    </source>
</reference>
<dbReference type="Proteomes" id="UP000553632">
    <property type="component" value="Unassembled WGS sequence"/>
</dbReference>
<dbReference type="EMBL" id="JABANO010035990">
    <property type="protein sequence ID" value="KAF4702564.1"/>
    <property type="molecule type" value="Genomic_DNA"/>
</dbReference>
<accession>A0A7J6Q221</accession>
<evidence type="ECO:0000313" key="1">
    <source>
        <dbReference type="EMBL" id="KAF4702564.1"/>
    </source>
</evidence>
<organism evidence="1 2">
    <name type="scientific">Perkinsus olseni</name>
    <name type="common">Perkinsus atlanticus</name>
    <dbReference type="NCBI Taxonomy" id="32597"/>
    <lineage>
        <taxon>Eukaryota</taxon>
        <taxon>Sar</taxon>
        <taxon>Alveolata</taxon>
        <taxon>Perkinsozoa</taxon>
        <taxon>Perkinsea</taxon>
        <taxon>Perkinsida</taxon>
        <taxon>Perkinsidae</taxon>
        <taxon>Perkinsus</taxon>
    </lineage>
</organism>
<proteinExistence type="predicted"/>
<gene>
    <name evidence="1" type="ORF">FOZ63_014818</name>
</gene>
<dbReference type="AlphaFoldDB" id="A0A7J6Q221"/>
<comment type="caution">
    <text evidence="1">The sequence shown here is derived from an EMBL/GenBank/DDBJ whole genome shotgun (WGS) entry which is preliminary data.</text>
</comment>
<feature type="non-terminal residue" evidence="1">
    <location>
        <position position="1"/>
    </location>
</feature>
<keyword evidence="2" id="KW-1185">Reference proteome</keyword>
<name>A0A7J6Q221_PEROL</name>
<evidence type="ECO:0000313" key="2">
    <source>
        <dbReference type="Proteomes" id="UP000553632"/>
    </source>
</evidence>
<feature type="non-terminal residue" evidence="1">
    <location>
        <position position="187"/>
    </location>
</feature>
<protein>
    <submittedName>
        <fullName evidence="1">Uncharacterized protein</fullName>
    </submittedName>
</protein>
<sequence>DIPEVRRLASVIDDITGVPSTEQQLLLQHAAEAAKLASIPFLEAFLNVEKDPLDIGDLHASLLRAFLQYTNAGDDMFIFEMAHQGAPLGLDPTHPIPSSEGLFPPTEAVPTSLPGVSPDCGLDLITNYSSVELQAPLVRRMYELEEAKGWMESVPPGDEFRQVRVALILKKSGGDDIDPSSLPDSSL</sequence>